<protein>
    <submittedName>
        <fullName evidence="1">Uncharacterized protein</fullName>
    </submittedName>
</protein>
<evidence type="ECO:0000313" key="1">
    <source>
        <dbReference type="EMBL" id="TNH37813.1"/>
    </source>
</evidence>
<name>A0A5C4R1P6_9RHOB</name>
<gene>
    <name evidence="1" type="ORF">FHD67_18265</name>
</gene>
<organism evidence="1 2">
    <name type="scientific">Paracoccus haeundaensis</name>
    <dbReference type="NCBI Taxonomy" id="225362"/>
    <lineage>
        <taxon>Bacteria</taxon>
        <taxon>Pseudomonadati</taxon>
        <taxon>Pseudomonadota</taxon>
        <taxon>Alphaproteobacteria</taxon>
        <taxon>Rhodobacterales</taxon>
        <taxon>Paracoccaceae</taxon>
        <taxon>Paracoccus</taxon>
    </lineage>
</organism>
<reference evidence="1 2" key="1">
    <citation type="submission" date="2019-06" db="EMBL/GenBank/DDBJ databases">
        <authorList>
            <person name="Li J."/>
        </authorList>
    </citation>
    <scope>NUCLEOTIDE SEQUENCE [LARGE SCALE GENOMIC DNA]</scope>
    <source>
        <strain evidence="1 2">CGMCC 1.8012</strain>
    </source>
</reference>
<keyword evidence="2" id="KW-1185">Reference proteome</keyword>
<evidence type="ECO:0000313" key="2">
    <source>
        <dbReference type="Proteomes" id="UP000304880"/>
    </source>
</evidence>
<comment type="caution">
    <text evidence="1">The sequence shown here is derived from an EMBL/GenBank/DDBJ whole genome shotgun (WGS) entry which is preliminary data.</text>
</comment>
<dbReference type="AlphaFoldDB" id="A0A5C4R1P6"/>
<dbReference type="RefSeq" id="WP_139599584.1">
    <property type="nucleotide sequence ID" value="NZ_VDDC01000048.1"/>
</dbReference>
<proteinExistence type="predicted"/>
<dbReference type="Proteomes" id="UP000304880">
    <property type="component" value="Unassembled WGS sequence"/>
</dbReference>
<accession>A0A5C4R1P6</accession>
<sequence length="199" mass="23022">MNEMASKISLVNTKTKVRFSKKISEIDSFRPYGSNEDIVSNYAYLGHFLVLCNQLGAVNYALFRRCSQVNKLEAEREYFSSSSEVEQREKARNAIFSKIGENSELMLRVHAEINYVYDSINEFFRELSSIKFKNAGHIKNVQFCESIFGMPFLESYEKNIAELPIKTASLYVLLQRISNIHDTISSQYGWEEIVEDSYT</sequence>
<dbReference type="EMBL" id="VDDC01000048">
    <property type="protein sequence ID" value="TNH37813.1"/>
    <property type="molecule type" value="Genomic_DNA"/>
</dbReference>